<feature type="region of interest" description="Disordered" evidence="2">
    <location>
        <begin position="371"/>
        <end position="406"/>
    </location>
</feature>
<dbReference type="PANTHER" id="PTHR35449:SF1">
    <property type="entry name" value="PROTEIN SIX6OS1"/>
    <property type="match status" value="1"/>
</dbReference>
<dbReference type="PANTHER" id="PTHR35449">
    <property type="entry name" value="PROTEIN SIX6OS1"/>
    <property type="match status" value="1"/>
</dbReference>
<dbReference type="GO" id="GO:0000801">
    <property type="term" value="C:central element"/>
    <property type="evidence" value="ECO:0007669"/>
    <property type="project" value="TreeGrafter"/>
</dbReference>
<feature type="region of interest" description="Disordered" evidence="2">
    <location>
        <begin position="345"/>
        <end position="364"/>
    </location>
</feature>
<dbReference type="GO" id="GO:0010705">
    <property type="term" value="P:meiotic DNA double-strand break processing involved in reciprocal meiotic recombination"/>
    <property type="evidence" value="ECO:0007669"/>
    <property type="project" value="TreeGrafter"/>
</dbReference>
<dbReference type="Proteomes" id="UP000324632">
    <property type="component" value="Chromosome 10"/>
</dbReference>
<dbReference type="Pfam" id="PF15676">
    <property type="entry name" value="S6OS1"/>
    <property type="match status" value="1"/>
</dbReference>
<feature type="compositionally biased region" description="Low complexity" evidence="2">
    <location>
        <begin position="374"/>
        <end position="406"/>
    </location>
</feature>
<dbReference type="EMBL" id="SOYY01000010">
    <property type="protein sequence ID" value="KAA0715411.1"/>
    <property type="molecule type" value="Genomic_DNA"/>
</dbReference>
<comment type="caution">
    <text evidence="3">The sequence shown here is derived from an EMBL/GenBank/DDBJ whole genome shotgun (WGS) entry which is preliminary data.</text>
</comment>
<protein>
    <recommendedName>
        <fullName evidence="5">Protein SIX6OS1</fullName>
    </recommendedName>
</protein>
<gene>
    <name evidence="3" type="ORF">E1301_Tti016481</name>
</gene>
<accession>A0A5A9P2N6</accession>
<dbReference type="AlphaFoldDB" id="A0A5A9P2N6"/>
<sequence>MAESITTLRRRIARRLKENPDVILKTFDVFFESSIQEKKDYINTTQKTIRKLDEGIQQKQATVKFIKENTKNHQHTGSLLLQYEKTLEAELEKRRDSYNQDMTIFQERIESYRSVFQQHKDRYCMNSLAQKLLKVQVKNEEIEKRIRATESQITEKERELTAALEDCSDPTMTVEEFSEEKQSETAGSEDMSECDTEMFNYSSWQKTHSAGDQINEGDQKRSEEVKEQVKSSSGSEVTVETLEENDGGDVEKTRADILEDTTSEGVICPPPSPARMKAVLTTPTFSLNNSPVGSPGRPDGLGSNSPAFVFSVNSAPNTPAFSRLACDFDMGSTAEEASPFTFTSSYFSDKKSPGSGPKFSGFLFDEGENHQEEFSFSFSSESPQQNSSTQPTEGPDDSFPFTFSFS</sequence>
<evidence type="ECO:0008006" key="5">
    <source>
        <dbReference type="Google" id="ProtNLM"/>
    </source>
</evidence>
<reference evidence="3 4" key="1">
    <citation type="journal article" date="2019" name="Mol. Ecol. Resour.">
        <title>Chromosome-level genome assembly of Triplophysa tibetana, a fish adapted to the harsh high-altitude environment of the Tibetan Plateau.</title>
        <authorList>
            <person name="Yang X."/>
            <person name="Liu H."/>
            <person name="Ma Z."/>
            <person name="Zou Y."/>
            <person name="Zou M."/>
            <person name="Mao Y."/>
            <person name="Li X."/>
            <person name="Wang H."/>
            <person name="Chen T."/>
            <person name="Wang W."/>
            <person name="Yang R."/>
        </authorList>
    </citation>
    <scope>NUCLEOTIDE SEQUENCE [LARGE SCALE GENOMIC DNA]</scope>
    <source>
        <strain evidence="3">TTIB1903HZAU</strain>
        <tissue evidence="3">Muscle</tissue>
    </source>
</reference>
<proteinExistence type="predicted"/>
<evidence type="ECO:0000256" key="1">
    <source>
        <dbReference type="SAM" id="Coils"/>
    </source>
</evidence>
<dbReference type="GO" id="GO:0007283">
    <property type="term" value="P:spermatogenesis"/>
    <property type="evidence" value="ECO:0007669"/>
    <property type="project" value="TreeGrafter"/>
</dbReference>
<feature type="compositionally biased region" description="Basic and acidic residues" evidence="2">
    <location>
        <begin position="217"/>
        <end position="229"/>
    </location>
</feature>
<keyword evidence="4" id="KW-1185">Reference proteome</keyword>
<feature type="region of interest" description="Disordered" evidence="2">
    <location>
        <begin position="208"/>
        <end position="250"/>
    </location>
</feature>
<evidence type="ECO:0000256" key="2">
    <source>
        <dbReference type="SAM" id="MobiDB-lite"/>
    </source>
</evidence>
<keyword evidence="1" id="KW-0175">Coiled coil</keyword>
<evidence type="ECO:0000313" key="3">
    <source>
        <dbReference type="EMBL" id="KAA0715411.1"/>
    </source>
</evidence>
<dbReference type="GO" id="GO:0007129">
    <property type="term" value="P:homologous chromosome pairing at meiosis"/>
    <property type="evidence" value="ECO:0007669"/>
    <property type="project" value="TreeGrafter"/>
</dbReference>
<dbReference type="InterPro" id="IPR031380">
    <property type="entry name" value="SIX6OS1"/>
</dbReference>
<name>A0A5A9P2N6_9TELE</name>
<dbReference type="GO" id="GO:0048477">
    <property type="term" value="P:oogenesis"/>
    <property type="evidence" value="ECO:0007669"/>
    <property type="project" value="TreeGrafter"/>
</dbReference>
<evidence type="ECO:0000313" key="4">
    <source>
        <dbReference type="Proteomes" id="UP000324632"/>
    </source>
</evidence>
<organism evidence="3 4">
    <name type="scientific">Triplophysa tibetana</name>
    <dbReference type="NCBI Taxonomy" id="1572043"/>
    <lineage>
        <taxon>Eukaryota</taxon>
        <taxon>Metazoa</taxon>
        <taxon>Chordata</taxon>
        <taxon>Craniata</taxon>
        <taxon>Vertebrata</taxon>
        <taxon>Euteleostomi</taxon>
        <taxon>Actinopterygii</taxon>
        <taxon>Neopterygii</taxon>
        <taxon>Teleostei</taxon>
        <taxon>Ostariophysi</taxon>
        <taxon>Cypriniformes</taxon>
        <taxon>Nemacheilidae</taxon>
        <taxon>Triplophysa</taxon>
    </lineage>
</organism>
<feature type="coiled-coil region" evidence="1">
    <location>
        <begin position="88"/>
        <end position="166"/>
    </location>
</feature>